<name>A0A199UCQ2_MANES</name>
<dbReference type="AlphaFoldDB" id="A0A199UCQ2"/>
<dbReference type="PANTHER" id="PTHR34676:SF8">
    <property type="entry name" value="TRANSMEMBRANE PROTEIN"/>
    <property type="match status" value="1"/>
</dbReference>
<dbReference type="PANTHER" id="PTHR34676">
    <property type="entry name" value="DUF4219 DOMAIN-CONTAINING PROTEIN-RELATED"/>
    <property type="match status" value="1"/>
</dbReference>
<dbReference type="STRING" id="3983.A0A199UCQ2"/>
<evidence type="ECO:0000313" key="1">
    <source>
        <dbReference type="EMBL" id="OAY22416.1"/>
    </source>
</evidence>
<dbReference type="EMBL" id="KV450436">
    <property type="protein sequence ID" value="OAY22416.1"/>
    <property type="molecule type" value="Genomic_DNA"/>
</dbReference>
<protein>
    <recommendedName>
        <fullName evidence="2">UBN2 domain-containing protein</fullName>
    </recommendedName>
</protein>
<dbReference type="Pfam" id="PF14223">
    <property type="entry name" value="Retrotran_gag_2"/>
    <property type="match status" value="1"/>
</dbReference>
<accession>A0A199UCQ2</accession>
<reference evidence="1" key="1">
    <citation type="submission" date="2016-02" db="EMBL/GenBank/DDBJ databases">
        <title>WGS assembly of Manihot esculenta.</title>
        <authorList>
            <person name="Bredeson J.V."/>
            <person name="Prochnik S.E."/>
            <person name="Lyons J.B."/>
            <person name="Schmutz J."/>
            <person name="Grimwood J."/>
            <person name="Vrebalov J."/>
            <person name="Bart R.S."/>
            <person name="Amuge T."/>
            <person name="Ferguson M.E."/>
            <person name="Green R."/>
            <person name="Putnam N."/>
            <person name="Stites J."/>
            <person name="Rounsley S."/>
            <person name="Rokhsar D.S."/>
        </authorList>
    </citation>
    <scope>NUCLEOTIDE SEQUENCE [LARGE SCALE GENOMIC DNA]</scope>
    <source>
        <tissue evidence="1">Leaf</tissue>
    </source>
</reference>
<gene>
    <name evidence="1" type="ORF">MANES_S002700</name>
</gene>
<evidence type="ECO:0008006" key="2">
    <source>
        <dbReference type="Google" id="ProtNLM"/>
    </source>
</evidence>
<proteinExistence type="predicted"/>
<organism evidence="1">
    <name type="scientific">Manihot esculenta</name>
    <name type="common">Cassava</name>
    <name type="synonym">Jatropha manihot</name>
    <dbReference type="NCBI Taxonomy" id="3983"/>
    <lineage>
        <taxon>Eukaryota</taxon>
        <taxon>Viridiplantae</taxon>
        <taxon>Streptophyta</taxon>
        <taxon>Embryophyta</taxon>
        <taxon>Tracheophyta</taxon>
        <taxon>Spermatophyta</taxon>
        <taxon>Magnoliopsida</taxon>
        <taxon>eudicotyledons</taxon>
        <taxon>Gunneridae</taxon>
        <taxon>Pentapetalae</taxon>
        <taxon>rosids</taxon>
        <taxon>fabids</taxon>
        <taxon>Malpighiales</taxon>
        <taxon>Euphorbiaceae</taxon>
        <taxon>Crotonoideae</taxon>
        <taxon>Manihoteae</taxon>
        <taxon>Manihot</taxon>
    </lineage>
</organism>
<sequence>MVDSSNSASMPAPLAEVYSITRPPYFNGTNYSFLKQRIIKGLEIPLVIGGTREKSGEEYTYADWKKISANAKALNILHCALDVTEYNRVLGLTYECTNQVKESKANLLVRDFELFEMKSSETIAEMSTRFTNLVNILKVLGKRFEEIELVKKILRSLPKSWKAKTTVIYDELIGSLIAMK</sequence>